<accession>A0AAD9IVS9</accession>
<name>A0AAD9IVS9_9ANNE</name>
<sequence length="107" mass="12130">MHLEVREQLIVSHSRMLRLAMNDEDNEYTHNESTTSRMEKGDSGEDSRVASLKRHGVFQDGSGTLGNIINKDVVTPVSQESLLRLSEYPDSHKHLDLKLPVQTNMVK</sequence>
<proteinExistence type="predicted"/>
<dbReference type="EMBL" id="JAODUP010001028">
    <property type="protein sequence ID" value="KAK2141867.1"/>
    <property type="molecule type" value="Genomic_DNA"/>
</dbReference>
<dbReference type="Proteomes" id="UP001208570">
    <property type="component" value="Unassembled WGS sequence"/>
</dbReference>
<comment type="caution">
    <text evidence="2">The sequence shown here is derived from an EMBL/GenBank/DDBJ whole genome shotgun (WGS) entry which is preliminary data.</text>
</comment>
<dbReference type="AlphaFoldDB" id="A0AAD9IVS9"/>
<reference evidence="2" key="1">
    <citation type="journal article" date="2023" name="Mol. Biol. Evol.">
        <title>Third-Generation Sequencing Reveals the Adaptive Role of the Epigenome in Three Deep-Sea Polychaetes.</title>
        <authorList>
            <person name="Perez M."/>
            <person name="Aroh O."/>
            <person name="Sun Y."/>
            <person name="Lan Y."/>
            <person name="Juniper S.K."/>
            <person name="Young C.R."/>
            <person name="Angers B."/>
            <person name="Qian P.Y."/>
        </authorList>
    </citation>
    <scope>NUCLEOTIDE SEQUENCE</scope>
    <source>
        <strain evidence="2">P08H-3</strain>
    </source>
</reference>
<feature type="compositionally biased region" description="Basic and acidic residues" evidence="1">
    <location>
        <begin position="37"/>
        <end position="48"/>
    </location>
</feature>
<organism evidence="2 3">
    <name type="scientific">Paralvinella palmiformis</name>
    <dbReference type="NCBI Taxonomy" id="53620"/>
    <lineage>
        <taxon>Eukaryota</taxon>
        <taxon>Metazoa</taxon>
        <taxon>Spiralia</taxon>
        <taxon>Lophotrochozoa</taxon>
        <taxon>Annelida</taxon>
        <taxon>Polychaeta</taxon>
        <taxon>Sedentaria</taxon>
        <taxon>Canalipalpata</taxon>
        <taxon>Terebellida</taxon>
        <taxon>Terebelliformia</taxon>
        <taxon>Alvinellidae</taxon>
        <taxon>Paralvinella</taxon>
    </lineage>
</organism>
<protein>
    <submittedName>
        <fullName evidence="2">Uncharacterized protein</fullName>
    </submittedName>
</protein>
<evidence type="ECO:0000313" key="3">
    <source>
        <dbReference type="Proteomes" id="UP001208570"/>
    </source>
</evidence>
<evidence type="ECO:0000256" key="1">
    <source>
        <dbReference type="SAM" id="MobiDB-lite"/>
    </source>
</evidence>
<evidence type="ECO:0000313" key="2">
    <source>
        <dbReference type="EMBL" id="KAK2141867.1"/>
    </source>
</evidence>
<feature type="region of interest" description="Disordered" evidence="1">
    <location>
        <begin position="24"/>
        <end position="48"/>
    </location>
</feature>
<gene>
    <name evidence="2" type="ORF">LSH36_1028g00004</name>
</gene>
<keyword evidence="3" id="KW-1185">Reference proteome</keyword>